<name>A0A8H3LUU5_9GLOM</name>
<comment type="caution">
    <text evidence="1">The sequence shown here is derived from an EMBL/GenBank/DDBJ whole genome shotgun (WGS) entry which is preliminary data.</text>
</comment>
<gene>
    <name evidence="1" type="ORF">RCL2_001931000</name>
</gene>
<evidence type="ECO:0000313" key="1">
    <source>
        <dbReference type="EMBL" id="GES92536.1"/>
    </source>
</evidence>
<reference evidence="1" key="1">
    <citation type="submission" date="2019-10" db="EMBL/GenBank/DDBJ databases">
        <title>Conservation and host-specific expression of non-tandemly repeated heterogenous ribosome RNA gene in arbuscular mycorrhizal fungi.</title>
        <authorList>
            <person name="Maeda T."/>
            <person name="Kobayashi Y."/>
            <person name="Nakagawa T."/>
            <person name="Ezawa T."/>
            <person name="Yamaguchi K."/>
            <person name="Bino T."/>
            <person name="Nishimoto Y."/>
            <person name="Shigenobu S."/>
            <person name="Kawaguchi M."/>
        </authorList>
    </citation>
    <scope>NUCLEOTIDE SEQUENCE</scope>
    <source>
        <strain evidence="1">HR1</strain>
    </source>
</reference>
<dbReference type="Proteomes" id="UP000615446">
    <property type="component" value="Unassembled WGS sequence"/>
</dbReference>
<dbReference type="OrthoDB" id="2393204at2759"/>
<protein>
    <submittedName>
        <fullName evidence="1">Uncharacterized protein</fullName>
    </submittedName>
</protein>
<dbReference type="AlphaFoldDB" id="A0A8H3LUU5"/>
<sequence length="148" mass="17404">MHQALQIIKQDICTTSTNELVNIDLTTLDTVFDENVEYADCPEDEIDIRHPKGRKIYIETPRDCKDLEKNVKNALYKIINHYWNVPNEYAMIGALLDLRYDDYNNESDDQYNNSLLASMFMQNTKESDEVTDYLAIPQIRFNDCPLEW</sequence>
<organism evidence="1 2">
    <name type="scientific">Rhizophagus clarus</name>
    <dbReference type="NCBI Taxonomy" id="94130"/>
    <lineage>
        <taxon>Eukaryota</taxon>
        <taxon>Fungi</taxon>
        <taxon>Fungi incertae sedis</taxon>
        <taxon>Mucoromycota</taxon>
        <taxon>Glomeromycotina</taxon>
        <taxon>Glomeromycetes</taxon>
        <taxon>Glomerales</taxon>
        <taxon>Glomeraceae</taxon>
        <taxon>Rhizophagus</taxon>
    </lineage>
</organism>
<evidence type="ECO:0000313" key="2">
    <source>
        <dbReference type="Proteomes" id="UP000615446"/>
    </source>
</evidence>
<accession>A0A8H3LUU5</accession>
<dbReference type="EMBL" id="BLAL01000215">
    <property type="protein sequence ID" value="GES92536.1"/>
    <property type="molecule type" value="Genomic_DNA"/>
</dbReference>
<proteinExistence type="predicted"/>